<evidence type="ECO:0008006" key="3">
    <source>
        <dbReference type="Google" id="ProtNLM"/>
    </source>
</evidence>
<accession>A0ABU3Y5Q3</accession>
<gene>
    <name evidence="1" type="ORF">RZN05_07090</name>
</gene>
<comment type="caution">
    <text evidence="1">The sequence shown here is derived from an EMBL/GenBank/DDBJ whole genome shotgun (WGS) entry which is preliminary data.</text>
</comment>
<name>A0ABU3Y5Q3_9SPHN</name>
<dbReference type="RefSeq" id="WP_317225917.1">
    <property type="nucleotide sequence ID" value="NZ_JAWJEJ010000001.1"/>
</dbReference>
<dbReference type="EMBL" id="JAWJEJ010000001">
    <property type="protein sequence ID" value="MDV3456745.1"/>
    <property type="molecule type" value="Genomic_DNA"/>
</dbReference>
<evidence type="ECO:0000313" key="1">
    <source>
        <dbReference type="EMBL" id="MDV3456745.1"/>
    </source>
</evidence>
<organism evidence="1 2">
    <name type="scientific">Sphingomonas agrestis</name>
    <dbReference type="NCBI Taxonomy" id="3080540"/>
    <lineage>
        <taxon>Bacteria</taxon>
        <taxon>Pseudomonadati</taxon>
        <taxon>Pseudomonadota</taxon>
        <taxon>Alphaproteobacteria</taxon>
        <taxon>Sphingomonadales</taxon>
        <taxon>Sphingomonadaceae</taxon>
        <taxon>Sphingomonas</taxon>
    </lineage>
</organism>
<keyword evidence="2" id="KW-1185">Reference proteome</keyword>
<dbReference type="Proteomes" id="UP001273531">
    <property type="component" value="Unassembled WGS sequence"/>
</dbReference>
<sequence>MSSSPNEAQPATAVALPILFEAIVHTKCVEATYNGGHVLLAPHVAFTRHGEVYVGATTIERDGVPPREEKLGLFKLVGLAGFALTDRTFIPSSVFDPKDARFAAETMIAVETRQA</sequence>
<proteinExistence type="predicted"/>
<evidence type="ECO:0000313" key="2">
    <source>
        <dbReference type="Proteomes" id="UP001273531"/>
    </source>
</evidence>
<protein>
    <recommendedName>
        <fullName evidence="3">WYL domain-containing protein</fullName>
    </recommendedName>
</protein>
<reference evidence="1 2" key="1">
    <citation type="submission" date="2023-10" db="EMBL/GenBank/DDBJ databases">
        <title>Sphingomonas sp. HF-S4 16S ribosomal RNA gene Genome sequencing and assembly.</title>
        <authorList>
            <person name="Lee H."/>
        </authorList>
    </citation>
    <scope>NUCLEOTIDE SEQUENCE [LARGE SCALE GENOMIC DNA]</scope>
    <source>
        <strain evidence="1 2">HF-S4</strain>
    </source>
</reference>